<dbReference type="InterPro" id="IPR006840">
    <property type="entry name" value="ChaC"/>
</dbReference>
<dbReference type="EC" id="4.3.2.7" evidence="1"/>
<dbReference type="InterPro" id="IPR013024">
    <property type="entry name" value="GGCT-like"/>
</dbReference>
<accession>A0A0J6SGW0</accession>
<dbReference type="Gene3D" id="3.10.490.10">
    <property type="entry name" value="Gamma-glutamyl cyclotransferase-like"/>
    <property type="match status" value="1"/>
</dbReference>
<sequence length="250" mass="26995">MPKRSLALNPALIARAHPRPVADDGSGMALMGEAEADARLDAALAEKPGDPGTLWLFAYGALMWRPEFPFSERREATVRGWHRRFCLWQRGFRGTPDRPGVMLALDRGGQCRGLAYRIGGDGAKADDLRAAVRPVWRREMRGRGYVARWLSAGTAEGPVPALAFVADRAGPRYAGRLTDTEIAARIAAACGPTGPSAEYLLNTVAACEALGIRDRHLWAMQARVAERLAACDEPAVQNSPTPIPGSRRGG</sequence>
<dbReference type="GO" id="GO:0061928">
    <property type="term" value="F:glutathione specific gamma-glutamylcyclotransferase activity"/>
    <property type="evidence" value="ECO:0007669"/>
    <property type="project" value="UniProtKB-EC"/>
</dbReference>
<keyword evidence="4" id="KW-1185">Reference proteome</keyword>
<dbReference type="PANTHER" id="PTHR12192">
    <property type="entry name" value="CATION TRANSPORT PROTEIN CHAC-RELATED"/>
    <property type="match status" value="1"/>
</dbReference>
<dbReference type="AlphaFoldDB" id="A0A0J6SGW0"/>
<dbReference type="PANTHER" id="PTHR12192:SF2">
    <property type="entry name" value="GLUTATHIONE-SPECIFIC GAMMA-GLUTAMYLCYCLOTRANSFERASE 2"/>
    <property type="match status" value="1"/>
</dbReference>
<evidence type="ECO:0000256" key="1">
    <source>
        <dbReference type="ARBA" id="ARBA00012344"/>
    </source>
</evidence>
<evidence type="ECO:0000313" key="3">
    <source>
        <dbReference type="EMBL" id="KMO32942.1"/>
    </source>
</evidence>
<dbReference type="RefSeq" id="WP_048446419.1">
    <property type="nucleotide sequence ID" value="NZ_LABY01000165.1"/>
</dbReference>
<dbReference type="PATRIC" id="fig|298794.3.peg.1879"/>
<keyword evidence="2" id="KW-0456">Lyase</keyword>
<dbReference type="GO" id="GO:0005737">
    <property type="term" value="C:cytoplasm"/>
    <property type="evidence" value="ECO:0007669"/>
    <property type="project" value="TreeGrafter"/>
</dbReference>
<dbReference type="Pfam" id="PF04752">
    <property type="entry name" value="ChaC"/>
    <property type="match status" value="1"/>
</dbReference>
<evidence type="ECO:0000313" key="4">
    <source>
        <dbReference type="Proteomes" id="UP000035955"/>
    </source>
</evidence>
<dbReference type="GO" id="GO:0006751">
    <property type="term" value="P:glutathione catabolic process"/>
    <property type="evidence" value="ECO:0007669"/>
    <property type="project" value="InterPro"/>
</dbReference>
<dbReference type="CDD" id="cd06661">
    <property type="entry name" value="GGCT_like"/>
    <property type="match status" value="1"/>
</dbReference>
<dbReference type="Proteomes" id="UP000035955">
    <property type="component" value="Unassembled WGS sequence"/>
</dbReference>
<proteinExistence type="predicted"/>
<gene>
    <name evidence="3" type="ORF">VQ02_22330</name>
</gene>
<dbReference type="OrthoDB" id="9795692at2"/>
<evidence type="ECO:0000256" key="2">
    <source>
        <dbReference type="ARBA" id="ARBA00023239"/>
    </source>
</evidence>
<dbReference type="EMBL" id="LABY01000165">
    <property type="protein sequence ID" value="KMO32942.1"/>
    <property type="molecule type" value="Genomic_DNA"/>
</dbReference>
<dbReference type="InterPro" id="IPR036568">
    <property type="entry name" value="GGCT-like_sf"/>
</dbReference>
<organism evidence="3 4">
    <name type="scientific">Methylobacterium variabile</name>
    <dbReference type="NCBI Taxonomy" id="298794"/>
    <lineage>
        <taxon>Bacteria</taxon>
        <taxon>Pseudomonadati</taxon>
        <taxon>Pseudomonadota</taxon>
        <taxon>Alphaproteobacteria</taxon>
        <taxon>Hyphomicrobiales</taxon>
        <taxon>Methylobacteriaceae</taxon>
        <taxon>Methylobacterium</taxon>
    </lineage>
</organism>
<dbReference type="SUPFAM" id="SSF110857">
    <property type="entry name" value="Gamma-glutamyl cyclotransferase-like"/>
    <property type="match status" value="1"/>
</dbReference>
<protein>
    <recommendedName>
        <fullName evidence="1">glutathione-specific gamma-glutamylcyclotransferase</fullName>
        <ecNumber evidence="1">4.3.2.7</ecNumber>
    </recommendedName>
</protein>
<comment type="caution">
    <text evidence="3">The sequence shown here is derived from an EMBL/GenBank/DDBJ whole genome shotgun (WGS) entry which is preliminary data.</text>
</comment>
<name>A0A0J6SGW0_9HYPH</name>
<reference evidence="3 4" key="1">
    <citation type="submission" date="2015-03" db="EMBL/GenBank/DDBJ databases">
        <title>Genome sequencing of Methylobacterium variabile DSM 16961.</title>
        <authorList>
            <person name="Chaudhry V."/>
            <person name="Patil P.B."/>
        </authorList>
    </citation>
    <scope>NUCLEOTIDE SEQUENCE [LARGE SCALE GENOMIC DNA]</scope>
    <source>
        <strain evidence="3 4">DSM 16961</strain>
    </source>
</reference>